<protein>
    <recommendedName>
        <fullName evidence="3">amidase</fullName>
        <ecNumber evidence="3">3.5.1.4</ecNumber>
    </recommendedName>
</protein>
<dbReference type="InterPro" id="IPR036928">
    <property type="entry name" value="AS_sf"/>
</dbReference>
<dbReference type="EC" id="3.5.1.4" evidence="3"/>
<dbReference type="InterPro" id="IPR020556">
    <property type="entry name" value="Amidase_CS"/>
</dbReference>
<proteinExistence type="inferred from homology"/>
<dbReference type="PANTHER" id="PTHR11895:SF7">
    <property type="entry name" value="GLUTAMYL-TRNA(GLN) AMIDOTRANSFERASE SUBUNIT A, MITOCHONDRIAL"/>
    <property type="match status" value="1"/>
</dbReference>
<evidence type="ECO:0000256" key="3">
    <source>
        <dbReference type="ARBA" id="ARBA00012922"/>
    </source>
</evidence>
<dbReference type="PROSITE" id="PS00571">
    <property type="entry name" value="AMIDASES"/>
    <property type="match status" value="1"/>
</dbReference>
<evidence type="ECO:0000313" key="6">
    <source>
        <dbReference type="Proteomes" id="UP000183180"/>
    </source>
</evidence>
<dbReference type="SUPFAM" id="SSF75304">
    <property type="entry name" value="Amidase signature (AS) enzymes"/>
    <property type="match status" value="1"/>
</dbReference>
<dbReference type="Pfam" id="PF01425">
    <property type="entry name" value="Amidase"/>
    <property type="match status" value="1"/>
</dbReference>
<comment type="catalytic activity">
    <reaction evidence="1">
        <text>a monocarboxylic acid amide + H2O = a monocarboxylate + NH4(+)</text>
        <dbReference type="Rhea" id="RHEA:12020"/>
        <dbReference type="ChEBI" id="CHEBI:15377"/>
        <dbReference type="ChEBI" id="CHEBI:28938"/>
        <dbReference type="ChEBI" id="CHEBI:35757"/>
        <dbReference type="ChEBI" id="CHEBI:83628"/>
        <dbReference type="EC" id="3.5.1.4"/>
    </reaction>
</comment>
<evidence type="ECO:0000256" key="1">
    <source>
        <dbReference type="ARBA" id="ARBA00001311"/>
    </source>
</evidence>
<dbReference type="EMBL" id="FNLM01000034">
    <property type="protein sequence ID" value="SDU72139.1"/>
    <property type="molecule type" value="Genomic_DNA"/>
</dbReference>
<dbReference type="Gene3D" id="3.90.1300.10">
    <property type="entry name" value="Amidase signature (AS) domain"/>
    <property type="match status" value="1"/>
</dbReference>
<name>A0A1H2KU21_9ACTN</name>
<gene>
    <name evidence="5" type="ORF">SAMN04488548_1343719</name>
</gene>
<dbReference type="GO" id="GO:0016740">
    <property type="term" value="F:transferase activity"/>
    <property type="evidence" value="ECO:0007669"/>
    <property type="project" value="UniProtKB-KW"/>
</dbReference>
<sequence>MVSVAERLNTVISWVPEELRVDPSGARGPLAGVRVGVKDNIEVGGVRSTCGSEFFADRVATDDAACVGALKRAGAVITSTLNLAEFAVGVTSQNSASGGPVNPWDARRVPGGSSGGSGVAVAAGIVDVALGTDTGGSIRLPAACCGVTGLRPSIGVLDMSGIFPVSADFDTVGPLARTATRVRETFAVLAGSDPTPADTGALTVAVPRPFVTGDVDPAIADAVTETVELIRGLGHRVVEYPVPHSDSAQDVVYTLIYSDLARIHGERLRDEPSLFQAATRERISLGLGISDEQRAAAVRQRDVFRSAMAEMFRDVDVVLTPAMPVDVPEIGVGEAVVAQARRMGQLTYPWSLHDGPTLALPVGVHPSGMPIGAQLTAARLGEGTLFALAEQVQEHSEWHLRLPPVRVSSGV</sequence>
<reference evidence="5 6" key="1">
    <citation type="submission" date="2016-10" db="EMBL/GenBank/DDBJ databases">
        <authorList>
            <person name="de Groot N.N."/>
        </authorList>
    </citation>
    <scope>NUCLEOTIDE SEQUENCE [LARGE SCALE GENOMIC DNA]</scope>
    <source>
        <strain evidence="5 6">DSM 44215</strain>
    </source>
</reference>
<comment type="similarity">
    <text evidence="2">Belongs to the amidase family.</text>
</comment>
<dbReference type="OrthoDB" id="5175573at2"/>
<feature type="domain" description="Amidase" evidence="4">
    <location>
        <begin position="25"/>
        <end position="385"/>
    </location>
</feature>
<dbReference type="Proteomes" id="UP000183180">
    <property type="component" value="Unassembled WGS sequence"/>
</dbReference>
<dbReference type="InterPro" id="IPR000120">
    <property type="entry name" value="Amidase"/>
</dbReference>
<accession>A0A1H2KU21</accession>
<dbReference type="GO" id="GO:0004040">
    <property type="term" value="F:amidase activity"/>
    <property type="evidence" value="ECO:0007669"/>
    <property type="project" value="UniProtKB-EC"/>
</dbReference>
<dbReference type="PANTHER" id="PTHR11895">
    <property type="entry name" value="TRANSAMIDASE"/>
    <property type="match status" value="1"/>
</dbReference>
<organism evidence="5 6">
    <name type="scientific">Gordonia westfalica</name>
    <dbReference type="NCBI Taxonomy" id="158898"/>
    <lineage>
        <taxon>Bacteria</taxon>
        <taxon>Bacillati</taxon>
        <taxon>Actinomycetota</taxon>
        <taxon>Actinomycetes</taxon>
        <taxon>Mycobacteriales</taxon>
        <taxon>Gordoniaceae</taxon>
        <taxon>Gordonia</taxon>
    </lineage>
</organism>
<dbReference type="RefSeq" id="WP_099047880.1">
    <property type="nucleotide sequence ID" value="NZ_FNLM01000034.1"/>
</dbReference>
<keyword evidence="5" id="KW-0808">Transferase</keyword>
<evidence type="ECO:0000313" key="5">
    <source>
        <dbReference type="EMBL" id="SDU72139.1"/>
    </source>
</evidence>
<evidence type="ECO:0000256" key="2">
    <source>
        <dbReference type="ARBA" id="ARBA00009199"/>
    </source>
</evidence>
<dbReference type="InterPro" id="IPR023631">
    <property type="entry name" value="Amidase_dom"/>
</dbReference>
<dbReference type="STRING" id="158898.SAMN04488548_1343719"/>
<evidence type="ECO:0000259" key="4">
    <source>
        <dbReference type="Pfam" id="PF01425"/>
    </source>
</evidence>
<dbReference type="AlphaFoldDB" id="A0A1H2KU21"/>